<feature type="binding site" evidence="5">
    <location>
        <position position="84"/>
    </location>
    <ligand>
        <name>FAD</name>
        <dbReference type="ChEBI" id="CHEBI:57692"/>
    </ligand>
</feature>
<evidence type="ECO:0000256" key="1">
    <source>
        <dbReference type="ARBA" id="ARBA00001974"/>
    </source>
</evidence>
<dbReference type="Gene3D" id="3.30.560.10">
    <property type="entry name" value="Glucose Oxidase, domain 3"/>
    <property type="match status" value="1"/>
</dbReference>
<keyword evidence="4 5" id="KW-0274">FAD</keyword>
<evidence type="ECO:0000259" key="6">
    <source>
        <dbReference type="Pfam" id="PF00732"/>
    </source>
</evidence>
<dbReference type="Gene3D" id="3.50.50.60">
    <property type="entry name" value="FAD/NAD(P)-binding domain"/>
    <property type="match status" value="1"/>
</dbReference>
<evidence type="ECO:0000313" key="8">
    <source>
        <dbReference type="EMBL" id="VVE05970.1"/>
    </source>
</evidence>
<dbReference type="Pfam" id="PF00732">
    <property type="entry name" value="GMC_oxred_N"/>
    <property type="match status" value="1"/>
</dbReference>
<accession>A0A5E4V556</accession>
<dbReference type="RefSeq" id="WP_150585103.1">
    <property type="nucleotide sequence ID" value="NZ_CABPSE010000007.1"/>
</dbReference>
<evidence type="ECO:0000256" key="3">
    <source>
        <dbReference type="ARBA" id="ARBA00022630"/>
    </source>
</evidence>
<dbReference type="SUPFAM" id="SSF54373">
    <property type="entry name" value="FAD-linked reductases, C-terminal domain"/>
    <property type="match status" value="1"/>
</dbReference>
<sequence>MQTTFDYIIVGAGSAGCTLANRLTEDLDVRVLVLEAGGWDRDPWIHIPLGWGKILTKRLHDWMYDCEPEENVGGRSVECARGKVIGGSSSVNAMAHVRGNRADFERWVRDYGLRDWSYDAVLPYFQKQERWEEGGGAFRGADGPLNVQRCRYEDSLLGAFADASTSAGHRWVDDYNGATQAGFSRLQMTIRNGRRCSAASAYLHPARARAGLRVEVNALASRVLLEGDKAVGVEYWQNGVKHVAMASREVLLSGGVINTPQLLMLSGIGDPQRLSQIGVPALVASAGVGRNLQDHPSVIVMYRRATPGPFHRMMRLDRIGVQLIRAYLTGKGFASDVPGGVVGFMHSGEAPDSSGAPDLQLLLTAAPLGAWPYFKPFKQPFNDGFACRTVLLHPESRGEVRLTSSNPSEKARIHQNFLSAPYDWAALRSSVRIVRELAAQPSLAPYIGAEIAPGPSSSSDAQIDAFIRKTAITVHHPAGTCRMGTNDDPMAVVDSELRVKGVRGLRVVDASVMPDLTSGNINAPVIMIAERAADMIRGRVSAHVAAPAHAGAEAVAV</sequence>
<evidence type="ECO:0000256" key="4">
    <source>
        <dbReference type="ARBA" id="ARBA00022827"/>
    </source>
</evidence>
<comment type="cofactor">
    <cofactor evidence="1 5">
        <name>FAD</name>
        <dbReference type="ChEBI" id="CHEBI:57692"/>
    </cofactor>
</comment>
<dbReference type="PANTHER" id="PTHR11552">
    <property type="entry name" value="GLUCOSE-METHANOL-CHOLINE GMC OXIDOREDUCTASE"/>
    <property type="match status" value="1"/>
</dbReference>
<evidence type="ECO:0000259" key="7">
    <source>
        <dbReference type="Pfam" id="PF05199"/>
    </source>
</evidence>
<dbReference type="InterPro" id="IPR000172">
    <property type="entry name" value="GMC_OxRdtase_N"/>
</dbReference>
<gene>
    <name evidence="8" type="ORF">PCO31111_02399</name>
</gene>
<comment type="similarity">
    <text evidence="2">Belongs to the GMC oxidoreductase family.</text>
</comment>
<dbReference type="PANTHER" id="PTHR11552:SF147">
    <property type="entry name" value="CHOLINE DEHYDROGENASE, MITOCHONDRIAL"/>
    <property type="match status" value="1"/>
</dbReference>
<keyword evidence="3" id="KW-0285">Flavoprotein</keyword>
<dbReference type="GO" id="GO:0050660">
    <property type="term" value="F:flavin adenine dinucleotide binding"/>
    <property type="evidence" value="ECO:0007669"/>
    <property type="project" value="InterPro"/>
</dbReference>
<evidence type="ECO:0000256" key="5">
    <source>
        <dbReference type="PIRSR" id="PIRSR000137-2"/>
    </source>
</evidence>
<proteinExistence type="inferred from homology"/>
<keyword evidence="9" id="KW-1185">Reference proteome</keyword>
<dbReference type="InterPro" id="IPR036188">
    <property type="entry name" value="FAD/NAD-bd_sf"/>
</dbReference>
<reference evidence="8 9" key="1">
    <citation type="submission" date="2019-08" db="EMBL/GenBank/DDBJ databases">
        <authorList>
            <person name="Peeters C."/>
        </authorList>
    </citation>
    <scope>NUCLEOTIDE SEQUENCE [LARGE SCALE GENOMIC DNA]</scope>
    <source>
        <strain evidence="8 9">LMG 31111</strain>
    </source>
</reference>
<dbReference type="SUPFAM" id="SSF51905">
    <property type="entry name" value="FAD/NAD(P)-binding domain"/>
    <property type="match status" value="1"/>
</dbReference>
<name>A0A5E4V556_9BURK</name>
<dbReference type="PIRSF" id="PIRSF000137">
    <property type="entry name" value="Alcohol_oxidase"/>
    <property type="match status" value="1"/>
</dbReference>
<evidence type="ECO:0000313" key="9">
    <source>
        <dbReference type="Proteomes" id="UP000383971"/>
    </source>
</evidence>
<dbReference type="EMBL" id="CABPSE010000007">
    <property type="protein sequence ID" value="VVE05970.1"/>
    <property type="molecule type" value="Genomic_DNA"/>
</dbReference>
<protein>
    <submittedName>
        <fullName evidence="8">Glucose-methanol-choline oxidoreductase</fullName>
    </submittedName>
</protein>
<feature type="domain" description="Glucose-methanol-choline oxidoreductase C-terminal" evidence="7">
    <location>
        <begin position="394"/>
        <end position="529"/>
    </location>
</feature>
<evidence type="ECO:0000256" key="2">
    <source>
        <dbReference type="ARBA" id="ARBA00010790"/>
    </source>
</evidence>
<feature type="domain" description="Glucose-methanol-choline oxidoreductase N-terminal" evidence="6">
    <location>
        <begin position="5"/>
        <end position="296"/>
    </location>
</feature>
<dbReference type="InterPro" id="IPR012132">
    <property type="entry name" value="GMC_OxRdtase"/>
</dbReference>
<dbReference type="GO" id="GO:0016614">
    <property type="term" value="F:oxidoreductase activity, acting on CH-OH group of donors"/>
    <property type="evidence" value="ECO:0007669"/>
    <property type="project" value="InterPro"/>
</dbReference>
<dbReference type="AlphaFoldDB" id="A0A5E4V556"/>
<dbReference type="Pfam" id="PF05199">
    <property type="entry name" value="GMC_oxred_C"/>
    <property type="match status" value="1"/>
</dbReference>
<dbReference type="InterPro" id="IPR007867">
    <property type="entry name" value="GMC_OxRtase_C"/>
</dbReference>
<dbReference type="Proteomes" id="UP000383971">
    <property type="component" value="Unassembled WGS sequence"/>
</dbReference>
<organism evidence="8 9">
    <name type="scientific">Pandoraea communis</name>
    <dbReference type="NCBI Taxonomy" id="2508297"/>
    <lineage>
        <taxon>Bacteria</taxon>
        <taxon>Pseudomonadati</taxon>
        <taxon>Pseudomonadota</taxon>
        <taxon>Betaproteobacteria</taxon>
        <taxon>Burkholderiales</taxon>
        <taxon>Burkholderiaceae</taxon>
        <taxon>Pandoraea</taxon>
    </lineage>
</organism>